<reference evidence="1" key="1">
    <citation type="submission" date="2022-12" db="EMBL/GenBank/DDBJ databases">
        <title>Vibrio parahaemolyticus become highly virulent by producing novel Tc toxins.</title>
        <authorList>
            <person name="Yang F."/>
            <person name="You Y."/>
            <person name="Lai Q."/>
            <person name="Xu L."/>
            <person name="Li F."/>
        </authorList>
    </citation>
    <scope>NUCLEOTIDE SEQUENCE</scope>
    <source>
        <strain evidence="1">Vp-HL-202005</strain>
    </source>
</reference>
<accession>A0AA47L7S2</accession>
<organism evidence="1 2">
    <name type="scientific">Vibrio parahaemolyticus</name>
    <dbReference type="NCBI Taxonomy" id="670"/>
    <lineage>
        <taxon>Bacteria</taxon>
        <taxon>Pseudomonadati</taxon>
        <taxon>Pseudomonadota</taxon>
        <taxon>Gammaproteobacteria</taxon>
        <taxon>Vibrionales</taxon>
        <taxon>Vibrionaceae</taxon>
        <taxon>Vibrio</taxon>
    </lineage>
</organism>
<name>A0AA47L7S2_VIBPH</name>
<proteinExistence type="predicted"/>
<dbReference type="EMBL" id="CP114194">
    <property type="protein sequence ID" value="WAT91739.1"/>
    <property type="molecule type" value="Genomic_DNA"/>
</dbReference>
<evidence type="ECO:0000313" key="1">
    <source>
        <dbReference type="EMBL" id="WAT91739.1"/>
    </source>
</evidence>
<dbReference type="RefSeq" id="WP_029821884.1">
    <property type="nucleotide sequence ID" value="NZ_CP114194.1"/>
</dbReference>
<sequence length="93" mass="10712">MFILTAFKNEHAEQEDFEMALNCSAGSLASLLDDENLEVTVDEENAQVHIKLNTGSSPKKNYTLEQFQQLSKQAFMEDGRLYEEFHRLEVVKK</sequence>
<gene>
    <name evidence="1" type="ORF">O1Q84_07945</name>
</gene>
<evidence type="ECO:0000313" key="2">
    <source>
        <dbReference type="Proteomes" id="UP001156560"/>
    </source>
</evidence>
<protein>
    <submittedName>
        <fullName evidence="1">Uncharacterized protein</fullName>
    </submittedName>
</protein>
<dbReference type="AlphaFoldDB" id="A0AA47L7S2"/>
<dbReference type="Proteomes" id="UP001156560">
    <property type="component" value="Chromosome 1"/>
</dbReference>